<evidence type="ECO:0000313" key="2">
    <source>
        <dbReference type="Proteomes" id="UP000248961"/>
    </source>
</evidence>
<dbReference type="VEuPathDB" id="FungiDB:BO97DRAFT_4356"/>
<protein>
    <submittedName>
        <fullName evidence="1">Uncharacterized protein</fullName>
    </submittedName>
</protein>
<proteinExistence type="predicted"/>
<dbReference type="Proteomes" id="UP000248961">
    <property type="component" value="Unassembled WGS sequence"/>
</dbReference>
<keyword evidence="2" id="KW-1185">Reference proteome</keyword>
<reference evidence="1 2" key="1">
    <citation type="submission" date="2018-02" db="EMBL/GenBank/DDBJ databases">
        <title>The genomes of Aspergillus section Nigri reveals drivers in fungal speciation.</title>
        <authorList>
            <consortium name="DOE Joint Genome Institute"/>
            <person name="Vesth T.C."/>
            <person name="Nybo J."/>
            <person name="Theobald S."/>
            <person name="Brandl J."/>
            <person name="Frisvad J.C."/>
            <person name="Nielsen K.F."/>
            <person name="Lyhne E.K."/>
            <person name="Kogle M.E."/>
            <person name="Kuo A."/>
            <person name="Riley R."/>
            <person name="Clum A."/>
            <person name="Nolan M."/>
            <person name="Lipzen A."/>
            <person name="Salamov A."/>
            <person name="Henrissat B."/>
            <person name="Wiebenga A."/>
            <person name="De vries R.P."/>
            <person name="Grigoriev I.V."/>
            <person name="Mortensen U.H."/>
            <person name="Andersen M.R."/>
            <person name="Baker S.E."/>
        </authorList>
    </citation>
    <scope>NUCLEOTIDE SEQUENCE [LARGE SCALE GENOMIC DNA]</scope>
    <source>
        <strain evidence="1 2">CBS 101889</strain>
    </source>
</reference>
<name>A0A395IGI9_ASPHC</name>
<evidence type="ECO:0000313" key="1">
    <source>
        <dbReference type="EMBL" id="RAL17304.1"/>
    </source>
</evidence>
<dbReference type="AlphaFoldDB" id="A0A395IGI9"/>
<sequence>MNIGLDWCQTSIGSVLLRKVESKARDPPGPSELLDDEACAAPVLPYRFAHRSVHGLVERARRQRRRPHTAGVGLCLVLDDAADSDEDYAYFLLSFVDSKAVASGSQNLGACRTEMVLVRQIAMRSIQHTKDQTSTSVFIPEATSSKSYSETLKTQFFQLLAASFSDDQGYSDQN</sequence>
<organism evidence="1 2">
    <name type="scientific">Aspergillus homomorphus (strain CBS 101889)</name>
    <dbReference type="NCBI Taxonomy" id="1450537"/>
    <lineage>
        <taxon>Eukaryota</taxon>
        <taxon>Fungi</taxon>
        <taxon>Dikarya</taxon>
        <taxon>Ascomycota</taxon>
        <taxon>Pezizomycotina</taxon>
        <taxon>Eurotiomycetes</taxon>
        <taxon>Eurotiomycetidae</taxon>
        <taxon>Eurotiales</taxon>
        <taxon>Aspergillaceae</taxon>
        <taxon>Aspergillus</taxon>
        <taxon>Aspergillus subgen. Circumdati</taxon>
    </lineage>
</organism>
<dbReference type="GeneID" id="37202030"/>
<gene>
    <name evidence="1" type="ORF">BO97DRAFT_4356</name>
</gene>
<dbReference type="RefSeq" id="XP_025556458.1">
    <property type="nucleotide sequence ID" value="XM_025697741.1"/>
</dbReference>
<accession>A0A395IGI9</accession>
<dbReference type="EMBL" id="KZ824267">
    <property type="protein sequence ID" value="RAL17304.1"/>
    <property type="molecule type" value="Genomic_DNA"/>
</dbReference>